<reference evidence="2 3" key="1">
    <citation type="submission" date="2011-01" db="EMBL/GenBank/DDBJ databases">
        <authorList>
            <person name="Weinstock G."/>
            <person name="Sodergren E."/>
            <person name="Clifton S."/>
            <person name="Fulton L."/>
            <person name="Fulton B."/>
            <person name="Courtney L."/>
            <person name="Fronick C."/>
            <person name="Harrison M."/>
            <person name="Strong C."/>
            <person name="Farmer C."/>
            <person name="Delahaunty K."/>
            <person name="Markovic C."/>
            <person name="Hall O."/>
            <person name="Minx P."/>
            <person name="Tomlinson C."/>
            <person name="Mitreva M."/>
            <person name="Hou S."/>
            <person name="Chen J."/>
            <person name="Wollam A."/>
            <person name="Pepin K.H."/>
            <person name="Johnson M."/>
            <person name="Bhonagiri V."/>
            <person name="Zhang X."/>
            <person name="Suruliraj S."/>
            <person name="Warren W."/>
            <person name="Chinwalla A."/>
            <person name="Mardis E.R."/>
            <person name="Wilson R.K."/>
        </authorList>
    </citation>
    <scope>NUCLEOTIDE SEQUENCE [LARGE SCALE GENOMIC DNA]</scope>
    <source>
        <strain evidence="3">DSM 22608 / JCM 16073 / KCTC 15190 / YIT 12066</strain>
    </source>
</reference>
<dbReference type="GO" id="GO:0005886">
    <property type="term" value="C:plasma membrane"/>
    <property type="evidence" value="ECO:0007669"/>
    <property type="project" value="TreeGrafter"/>
</dbReference>
<feature type="transmembrane region" description="Helical" evidence="1">
    <location>
        <begin position="270"/>
        <end position="299"/>
    </location>
</feature>
<dbReference type="PIRSF" id="PIRSF002746">
    <property type="entry name" value="Gluconate_transporter"/>
    <property type="match status" value="1"/>
</dbReference>
<dbReference type="PANTHER" id="PTHR30354">
    <property type="entry name" value="GNT FAMILY GLUCONATE TRANSPORTER"/>
    <property type="match status" value="1"/>
</dbReference>
<feature type="transmembrane region" description="Helical" evidence="1">
    <location>
        <begin position="147"/>
        <end position="165"/>
    </location>
</feature>
<dbReference type="HOGENOM" id="CLU_027949_0_2_6"/>
<keyword evidence="1" id="KW-0472">Membrane</keyword>
<feature type="transmembrane region" description="Helical" evidence="1">
    <location>
        <begin position="35"/>
        <end position="54"/>
    </location>
</feature>
<organism evidence="2 3">
    <name type="scientific">Succinatimonas hippei (strain DSM 22608 / JCM 16073 / KCTC 15190 / YIT 12066)</name>
    <dbReference type="NCBI Taxonomy" id="762983"/>
    <lineage>
        <taxon>Bacteria</taxon>
        <taxon>Pseudomonadati</taxon>
        <taxon>Pseudomonadota</taxon>
        <taxon>Gammaproteobacteria</taxon>
        <taxon>Aeromonadales</taxon>
        <taxon>Succinivibrionaceae</taxon>
        <taxon>Succinatimonas</taxon>
    </lineage>
</organism>
<dbReference type="AlphaFoldDB" id="E8LM70"/>
<accession>E8LM70</accession>
<keyword evidence="3" id="KW-1185">Reference proteome</keyword>
<feature type="transmembrane region" description="Helical" evidence="1">
    <location>
        <begin position="397"/>
        <end position="414"/>
    </location>
</feature>
<protein>
    <submittedName>
        <fullName evidence="2">Transporter, gluconate:H+ symporter family</fullName>
    </submittedName>
</protein>
<feature type="transmembrane region" description="Helical" evidence="1">
    <location>
        <begin position="185"/>
        <end position="207"/>
    </location>
</feature>
<name>E8LM70_SUCHY</name>
<keyword evidence="1" id="KW-0812">Transmembrane</keyword>
<feature type="transmembrane region" description="Helical" evidence="1">
    <location>
        <begin position="12"/>
        <end position="29"/>
    </location>
</feature>
<comment type="caution">
    <text evidence="2">The sequence shown here is derived from an EMBL/GenBank/DDBJ whole genome shotgun (WGS) entry which is preliminary data.</text>
</comment>
<dbReference type="STRING" id="762983.HMPREF9444_01855"/>
<keyword evidence="1" id="KW-1133">Transmembrane helix</keyword>
<dbReference type="InterPro" id="IPR003474">
    <property type="entry name" value="Glcn_transporter"/>
</dbReference>
<feature type="transmembrane region" description="Helical" evidence="1">
    <location>
        <begin position="352"/>
        <end position="385"/>
    </location>
</feature>
<dbReference type="Proteomes" id="UP000018458">
    <property type="component" value="Unassembled WGS sequence"/>
</dbReference>
<dbReference type="NCBIfam" id="TIGR00791">
    <property type="entry name" value="gntP"/>
    <property type="match status" value="1"/>
</dbReference>
<feature type="transmembrane region" description="Helical" evidence="1">
    <location>
        <begin position="235"/>
        <end position="258"/>
    </location>
</feature>
<dbReference type="Pfam" id="PF02447">
    <property type="entry name" value="GntP_permease"/>
    <property type="match status" value="1"/>
</dbReference>
<gene>
    <name evidence="2" type="ORF">HMPREF9444_01855</name>
</gene>
<feature type="transmembrane region" description="Helical" evidence="1">
    <location>
        <begin position="311"/>
        <end position="332"/>
    </location>
</feature>
<sequence>MDQSTMAHTTQYLLSVAGIAIIFLLFLIMKLKVHAFPALIIVSFCTAVATGIEFSQIVPAMLSGFGGTLASVALLVGLGAMIGKILEVSGGAQVLADTLIGWFGKKRAPLALGVASLLFAFPIFFDAGLVVMLPVILSVAKKLGGSVILYALPATGAFSVMHAFLPPHPGPVAAAGILGANVGYLVFIGLIIGLPTWYLSSYLFGLWAGKKWYAKVPDLFSQNDMDTADRKPPKFGTVVGILLTPMILIFLNTGISTLQATGALPKGNTALAVICTLGQTPIALLLTLLLSLFVFIKAFEAKRLNELCEKALGPICSVILVTGAGGMFGGILRTSGIGDALASVLSDMGIPVILAAFIISVCLRVAQGSATVALTTAAALVAPIVTKNAANFSQIDLCAIVAAISGGSVVISHFNDSGFWLVKGLFGLDEKTTLRTWTVLETLLGTIGFLFACLIYMIF</sequence>
<dbReference type="PANTHER" id="PTHR30354:SF25">
    <property type="entry name" value="INNER MEMBRANE PERMEASE YGBN"/>
    <property type="match status" value="1"/>
</dbReference>
<feature type="transmembrane region" description="Helical" evidence="1">
    <location>
        <begin position="61"/>
        <end position="82"/>
    </location>
</feature>
<dbReference type="EMBL" id="AEVO01000131">
    <property type="protein sequence ID" value="EFY06342.1"/>
    <property type="molecule type" value="Genomic_DNA"/>
</dbReference>
<dbReference type="GO" id="GO:0015128">
    <property type="term" value="F:gluconate transmembrane transporter activity"/>
    <property type="evidence" value="ECO:0007669"/>
    <property type="project" value="InterPro"/>
</dbReference>
<evidence type="ECO:0000313" key="3">
    <source>
        <dbReference type="Proteomes" id="UP000018458"/>
    </source>
</evidence>
<feature type="transmembrane region" description="Helical" evidence="1">
    <location>
        <begin position="110"/>
        <end position="135"/>
    </location>
</feature>
<feature type="transmembrane region" description="Helical" evidence="1">
    <location>
        <begin position="434"/>
        <end position="458"/>
    </location>
</feature>
<dbReference type="OrthoDB" id="9787129at2"/>
<proteinExistence type="predicted"/>
<dbReference type="eggNOG" id="COG2610">
    <property type="taxonomic scope" value="Bacteria"/>
</dbReference>
<evidence type="ECO:0000313" key="2">
    <source>
        <dbReference type="EMBL" id="EFY06342.1"/>
    </source>
</evidence>
<dbReference type="RefSeq" id="WP_009144008.1">
    <property type="nucleotide sequence ID" value="NZ_GL831058.1"/>
</dbReference>
<evidence type="ECO:0000256" key="1">
    <source>
        <dbReference type="SAM" id="Phobius"/>
    </source>
</evidence>